<evidence type="ECO:0000259" key="1">
    <source>
        <dbReference type="PROSITE" id="PS51707"/>
    </source>
</evidence>
<feature type="domain" description="CHAD" evidence="2">
    <location>
        <begin position="223"/>
        <end position="431"/>
    </location>
</feature>
<name>A0A538TPL9_UNCEI</name>
<protein>
    <submittedName>
        <fullName evidence="3">CHAD domain-containing protein</fullName>
    </submittedName>
</protein>
<dbReference type="PROSITE" id="PS51707">
    <property type="entry name" value="CYTH"/>
    <property type="match status" value="1"/>
</dbReference>
<dbReference type="PROSITE" id="PS51708">
    <property type="entry name" value="CHAD"/>
    <property type="match status" value="1"/>
</dbReference>
<proteinExistence type="predicted"/>
<evidence type="ECO:0000259" key="2">
    <source>
        <dbReference type="PROSITE" id="PS51708"/>
    </source>
</evidence>
<dbReference type="Gene3D" id="1.40.20.10">
    <property type="entry name" value="CHAD domain"/>
    <property type="match status" value="1"/>
</dbReference>
<dbReference type="InterPro" id="IPR033469">
    <property type="entry name" value="CYTH-like_dom_sf"/>
</dbReference>
<evidence type="ECO:0000313" key="4">
    <source>
        <dbReference type="Proteomes" id="UP000317691"/>
    </source>
</evidence>
<organism evidence="3 4">
    <name type="scientific">Eiseniibacteriota bacterium</name>
    <dbReference type="NCBI Taxonomy" id="2212470"/>
    <lineage>
        <taxon>Bacteria</taxon>
        <taxon>Candidatus Eiseniibacteriota</taxon>
    </lineage>
</organism>
<dbReference type="EMBL" id="VBOZ01000012">
    <property type="protein sequence ID" value="TMQ65564.1"/>
    <property type="molecule type" value="Genomic_DNA"/>
</dbReference>
<dbReference type="Pfam" id="PF05235">
    <property type="entry name" value="CHAD"/>
    <property type="match status" value="1"/>
</dbReference>
<dbReference type="SMART" id="SM01118">
    <property type="entry name" value="CYTH"/>
    <property type="match status" value="1"/>
</dbReference>
<evidence type="ECO:0000313" key="3">
    <source>
        <dbReference type="EMBL" id="TMQ65564.1"/>
    </source>
</evidence>
<dbReference type="InterPro" id="IPR023577">
    <property type="entry name" value="CYTH_domain"/>
</dbReference>
<dbReference type="SMART" id="SM00880">
    <property type="entry name" value="CHAD"/>
    <property type="match status" value="1"/>
</dbReference>
<dbReference type="SUPFAM" id="SSF55154">
    <property type="entry name" value="CYTH-like phosphatases"/>
    <property type="match status" value="1"/>
</dbReference>
<dbReference type="Proteomes" id="UP000317691">
    <property type="component" value="Unassembled WGS sequence"/>
</dbReference>
<dbReference type="Gene3D" id="2.40.320.10">
    <property type="entry name" value="Hypothetical Protein Pfu-838710-001"/>
    <property type="match status" value="1"/>
</dbReference>
<feature type="non-terminal residue" evidence="3">
    <location>
        <position position="431"/>
    </location>
</feature>
<reference evidence="3 4" key="1">
    <citation type="journal article" date="2019" name="Nat. Microbiol.">
        <title>Mediterranean grassland soil C-N compound turnover is dependent on rainfall and depth, and is mediated by genomically divergent microorganisms.</title>
        <authorList>
            <person name="Diamond S."/>
            <person name="Andeer P.F."/>
            <person name="Li Z."/>
            <person name="Crits-Christoph A."/>
            <person name="Burstein D."/>
            <person name="Anantharaman K."/>
            <person name="Lane K.R."/>
            <person name="Thomas B.C."/>
            <person name="Pan C."/>
            <person name="Northen T.R."/>
            <person name="Banfield J.F."/>
        </authorList>
    </citation>
    <scope>NUCLEOTIDE SEQUENCE [LARGE SCALE GENOMIC DNA]</scope>
    <source>
        <strain evidence="3">WS_9</strain>
    </source>
</reference>
<gene>
    <name evidence="3" type="ORF">E6K79_04335</name>
</gene>
<dbReference type="PANTHER" id="PTHR39339:SF1">
    <property type="entry name" value="CHAD DOMAIN-CONTAINING PROTEIN"/>
    <property type="match status" value="1"/>
</dbReference>
<dbReference type="InterPro" id="IPR038186">
    <property type="entry name" value="CHAD_dom_sf"/>
</dbReference>
<feature type="domain" description="CYTH" evidence="1">
    <location>
        <begin position="6"/>
        <end position="206"/>
    </location>
</feature>
<sequence>MIEAMMIEREIKFRLPEGRDAESVRAAVESAGFRLEPSGTIAQEDRYLDTEDWTLYRAGIALRLRADGHRLRLEAKSLRSTETEALARTEWTQDAPNGDPPWAALDPGPVTGLLQPLDGLGTVMRLQVRARVRNDRERFRWLRGETLLGSLTVDHVSVPPASFQEIEVELENGAGEALGEVERAVEERLGLQQTAETKLAAAMAALGEKLPERDERAFALDHADRLLDVAHKTFGRQLGRLFWNEPGTRLGVDPDYVHDMRVACRRLRTALEVLGEGYPEVLREALRGELRWIGRGLGAVRDLDVAIARVGAMEAEATSFERPAYRIFAQGLSVRRAARRLEMIERLDSERFRTVASQARATLEAGPPAADSVPEGVAPAYLIAPRIIEHWKRGMKDAYEKAEQTMEEPDLHALRIAAKKARYAIEYFAEL</sequence>
<dbReference type="PANTHER" id="PTHR39339">
    <property type="entry name" value="SLR1444 PROTEIN"/>
    <property type="match status" value="1"/>
</dbReference>
<dbReference type="AlphaFoldDB" id="A0A538TPL9"/>
<dbReference type="InterPro" id="IPR007899">
    <property type="entry name" value="CHAD_dom"/>
</dbReference>
<dbReference type="Pfam" id="PF01928">
    <property type="entry name" value="CYTH"/>
    <property type="match status" value="1"/>
</dbReference>
<comment type="caution">
    <text evidence="3">The sequence shown here is derived from an EMBL/GenBank/DDBJ whole genome shotgun (WGS) entry which is preliminary data.</text>
</comment>
<accession>A0A538TPL9</accession>